<dbReference type="InterPro" id="IPR001412">
    <property type="entry name" value="aa-tRNA-synth_I_CS"/>
</dbReference>
<dbReference type="Gene3D" id="1.10.287.380">
    <property type="entry name" value="Valyl-tRNA synthetase, C-terminal domain"/>
    <property type="match status" value="1"/>
</dbReference>
<evidence type="ECO:0000256" key="11">
    <source>
        <dbReference type="HAMAP-Rule" id="MF_02004"/>
    </source>
</evidence>
<dbReference type="InterPro" id="IPR014729">
    <property type="entry name" value="Rossmann-like_a/b/a_fold"/>
</dbReference>
<dbReference type="InterPro" id="IPR019499">
    <property type="entry name" value="Val-tRNA_synth_tRNA-bd"/>
</dbReference>
<dbReference type="Pfam" id="PF08264">
    <property type="entry name" value="Anticodon_1"/>
    <property type="match status" value="1"/>
</dbReference>
<comment type="catalytic activity">
    <reaction evidence="10 11">
        <text>tRNA(Val) + L-valine + ATP = L-valyl-tRNA(Val) + AMP + diphosphate</text>
        <dbReference type="Rhea" id="RHEA:10704"/>
        <dbReference type="Rhea" id="RHEA-COMP:9672"/>
        <dbReference type="Rhea" id="RHEA-COMP:9708"/>
        <dbReference type="ChEBI" id="CHEBI:30616"/>
        <dbReference type="ChEBI" id="CHEBI:33019"/>
        <dbReference type="ChEBI" id="CHEBI:57762"/>
        <dbReference type="ChEBI" id="CHEBI:78442"/>
        <dbReference type="ChEBI" id="CHEBI:78537"/>
        <dbReference type="ChEBI" id="CHEBI:456215"/>
        <dbReference type="EC" id="6.1.1.9"/>
    </reaction>
</comment>
<comment type="subunit">
    <text evidence="2 11">Monomer.</text>
</comment>
<feature type="short sequence motif" description="'KMSKS' region" evidence="11">
    <location>
        <begin position="526"/>
        <end position="530"/>
    </location>
</feature>
<evidence type="ECO:0000259" key="13">
    <source>
        <dbReference type="Pfam" id="PF08264"/>
    </source>
</evidence>
<dbReference type="FunFam" id="3.40.50.620:FF:000098">
    <property type="entry name" value="Valine--tRNA ligase"/>
    <property type="match status" value="1"/>
</dbReference>
<comment type="domain">
    <text evidence="11">The C-terminal coiled-coil domain is crucial for aminoacylation activity.</text>
</comment>
<comment type="similarity">
    <text evidence="11">Belongs to the class-I aminoacyl-tRNA synthetase family. ValS type 1 subfamily.</text>
</comment>
<feature type="domain" description="Methionyl/Valyl/Leucyl/Isoleucyl-tRNA synthetase anticodon-binding" evidence="13">
    <location>
        <begin position="609"/>
        <end position="751"/>
    </location>
</feature>
<dbReference type="SUPFAM" id="SSF52374">
    <property type="entry name" value="Nucleotidylyl transferase"/>
    <property type="match status" value="1"/>
</dbReference>
<organism evidence="15 16">
    <name type="scientific">Mesoterricola silvestris</name>
    <dbReference type="NCBI Taxonomy" id="2927979"/>
    <lineage>
        <taxon>Bacteria</taxon>
        <taxon>Pseudomonadati</taxon>
        <taxon>Acidobacteriota</taxon>
        <taxon>Holophagae</taxon>
        <taxon>Holophagales</taxon>
        <taxon>Holophagaceae</taxon>
        <taxon>Mesoterricola</taxon>
    </lineage>
</organism>
<keyword evidence="3 11" id="KW-0963">Cytoplasm</keyword>
<keyword evidence="7 11" id="KW-0648">Protein biosynthesis</keyword>
<dbReference type="InterPro" id="IPR002300">
    <property type="entry name" value="aa-tRNA-synth_Ia"/>
</dbReference>
<dbReference type="PANTHER" id="PTHR11946:SF93">
    <property type="entry name" value="VALINE--TRNA LIGASE, CHLOROPLASTIC_MITOCHONDRIAL 2"/>
    <property type="match status" value="1"/>
</dbReference>
<keyword evidence="5 11" id="KW-0547">Nucleotide-binding</keyword>
<evidence type="ECO:0000256" key="10">
    <source>
        <dbReference type="ARBA" id="ARBA00047552"/>
    </source>
</evidence>
<keyword evidence="4 11" id="KW-0436">Ligase</keyword>
<evidence type="ECO:0000256" key="1">
    <source>
        <dbReference type="ARBA" id="ARBA00004496"/>
    </source>
</evidence>
<dbReference type="KEGG" id="msil:METEAL_05500"/>
<dbReference type="Proteomes" id="UP001238179">
    <property type="component" value="Chromosome"/>
</dbReference>
<dbReference type="CDD" id="cd00817">
    <property type="entry name" value="ValRS_core"/>
    <property type="match status" value="1"/>
</dbReference>
<dbReference type="SUPFAM" id="SSF50677">
    <property type="entry name" value="ValRS/IleRS/LeuRS editing domain"/>
    <property type="match status" value="1"/>
</dbReference>
<dbReference type="RefSeq" id="WP_316414265.1">
    <property type="nucleotide sequence ID" value="NZ_AP027080.1"/>
</dbReference>
<dbReference type="Gene3D" id="1.10.730.10">
    <property type="entry name" value="Isoleucyl-tRNA Synthetase, Domain 1"/>
    <property type="match status" value="1"/>
</dbReference>
<accession>A0AA48K7P9</accession>
<dbReference type="InterPro" id="IPR010978">
    <property type="entry name" value="tRNA-bd_arm"/>
</dbReference>
<dbReference type="PROSITE" id="PS00178">
    <property type="entry name" value="AA_TRNA_LIGASE_I"/>
    <property type="match status" value="1"/>
</dbReference>
<dbReference type="PANTHER" id="PTHR11946">
    <property type="entry name" value="VALYL-TRNA SYNTHETASES"/>
    <property type="match status" value="1"/>
</dbReference>
<dbReference type="CDD" id="cd07962">
    <property type="entry name" value="Anticodon_Ia_Val"/>
    <property type="match status" value="1"/>
</dbReference>
<comment type="domain">
    <text evidence="11">ValRS has two distinct active sites: one for aminoacylation and one for editing. The misactivated threonine is translocated from the active site to the editing site.</text>
</comment>
<dbReference type="Pfam" id="PF00133">
    <property type="entry name" value="tRNA-synt_1"/>
    <property type="match status" value="1"/>
</dbReference>
<dbReference type="GO" id="GO:0002161">
    <property type="term" value="F:aminoacyl-tRNA deacylase activity"/>
    <property type="evidence" value="ECO:0007669"/>
    <property type="project" value="InterPro"/>
</dbReference>
<dbReference type="GO" id="GO:0006438">
    <property type="term" value="P:valyl-tRNA aminoacylation"/>
    <property type="evidence" value="ECO:0007669"/>
    <property type="project" value="UniProtKB-UniRule"/>
</dbReference>
<dbReference type="AlphaFoldDB" id="A0AA48K7P9"/>
<keyword evidence="6 11" id="KW-0067">ATP-binding</keyword>
<dbReference type="Pfam" id="PF10458">
    <property type="entry name" value="Val_tRNA-synt_C"/>
    <property type="match status" value="1"/>
</dbReference>
<gene>
    <name evidence="11 15" type="primary">valS</name>
    <name evidence="15" type="ORF">METEAL_05500</name>
</gene>
<dbReference type="SUPFAM" id="SSF46589">
    <property type="entry name" value="tRNA-binding arm"/>
    <property type="match status" value="1"/>
</dbReference>
<dbReference type="SUPFAM" id="SSF47323">
    <property type="entry name" value="Anticodon-binding domain of a subclass of class I aminoacyl-tRNA synthetases"/>
    <property type="match status" value="1"/>
</dbReference>
<dbReference type="InterPro" id="IPR009080">
    <property type="entry name" value="tRNAsynth_Ia_anticodon-bd"/>
</dbReference>
<evidence type="ECO:0000256" key="7">
    <source>
        <dbReference type="ARBA" id="ARBA00022917"/>
    </source>
</evidence>
<feature type="coiled-coil region" evidence="11">
    <location>
        <begin position="808"/>
        <end position="835"/>
    </location>
</feature>
<dbReference type="NCBIfam" id="TIGR00422">
    <property type="entry name" value="valS"/>
    <property type="match status" value="1"/>
</dbReference>
<dbReference type="PRINTS" id="PR00986">
    <property type="entry name" value="TRNASYNTHVAL"/>
</dbReference>
<dbReference type="Gene3D" id="3.90.740.10">
    <property type="entry name" value="Valyl/Leucyl/Isoleucyl-tRNA synthetase, editing domain"/>
    <property type="match status" value="1"/>
</dbReference>
<feature type="domain" description="Valyl-tRNA synthetase tRNA-binding arm" evidence="14">
    <location>
        <begin position="812"/>
        <end position="872"/>
    </location>
</feature>
<evidence type="ECO:0000259" key="12">
    <source>
        <dbReference type="Pfam" id="PF00133"/>
    </source>
</evidence>
<dbReference type="FunFam" id="3.40.50.620:FF:000032">
    <property type="entry name" value="Valine--tRNA ligase"/>
    <property type="match status" value="1"/>
</dbReference>
<protein>
    <recommendedName>
        <fullName evidence="11">Valine--tRNA ligase</fullName>
        <ecNumber evidence="11">6.1.1.9</ecNumber>
    </recommendedName>
    <alternativeName>
        <fullName evidence="11">Valyl-tRNA synthetase</fullName>
        <shortName evidence="11">ValRS</shortName>
    </alternativeName>
</protein>
<dbReference type="GO" id="GO:0004832">
    <property type="term" value="F:valine-tRNA ligase activity"/>
    <property type="evidence" value="ECO:0007669"/>
    <property type="project" value="UniProtKB-UniRule"/>
</dbReference>
<dbReference type="EMBL" id="AP027080">
    <property type="protein sequence ID" value="BDU71376.1"/>
    <property type="molecule type" value="Genomic_DNA"/>
</dbReference>
<feature type="short sequence motif" description="'HIGH' region" evidence="11">
    <location>
        <begin position="45"/>
        <end position="55"/>
    </location>
</feature>
<sequence length="873" mass="97568">MQEMDKAFDFKTAQHRWYERWESSRIFEAQPGSGKKPWSIVIPPPNITGNLHMGHALVFTLHDILTRFKRAQGYDALWVPGVDHAGIATQVVVERQLKEAEGKTRHDVGREAFLERLWSWKDENQGAIENQLRRLGASVDWTRKRFTMDPDLNRAVRKVFAASYKAGRIYKGPRMIQWDPASQTALSDLEVKYVERHGKLWHIRYPMADGSGFMVVATTRPETMLGDTGVAVHPEDERYGHLVGRTVKLPLTDREIPIVADSFVDPKFGTGCVKLTPAHDPNDNAAGKRLGLPSITVIGFDAKMTAAAGPAYAGLDRFDCRKKVIHDLEALELMEKIEPYTHQVSVSDRSGAVLEPLVSEQWFMKVDEAAAKALASVRDGRIRFTPERWAGVWEHWLVNIQDWCISRQLWWGHRIPAWTCDACGHLNVEEEAPAACGSCGSTALTQDPDTLDTWFSSALWPFSVFGWPDETGDLKRYYPTSVLITGYDILFFWVARMVMAGLTWTDEVPFRDVYFNALVRDEHGAKMSKSKGNVIDPLQTMDDYGTDALRYSLAAMAAPGTDISLSVSRLEASRNFCNKLWNAARFVQMNLTPDVTLAVKPDLGEAEYWMIRRMRESLGLATRAIEEFRFHEAAETLYHLVWDDFCATYIELAKVTLQNGTAAQKAAILHFLDILLRALHPVVPFLTEEIHAAVMEGRLPQGEPELLAARSWPLDDPLLGVEGGDPDLVPRFQEVLTAFLRLKADNGVDPARRVPAFCTLTALEPFAEGLKSIGRLESLTFSGGDIHAPTRAVGVVTGGTVALELAGLKDPAAEKAKLEKERDKLEKELEASLARLADESFVTKAPEAAVNKMRAGAAERQARLAKIRELLSV</sequence>
<dbReference type="NCBIfam" id="NF004349">
    <property type="entry name" value="PRK05729.1"/>
    <property type="match status" value="1"/>
</dbReference>
<feature type="domain" description="Aminoacyl-tRNA synthetase class Ia" evidence="12">
    <location>
        <begin position="17"/>
        <end position="565"/>
    </location>
</feature>
<evidence type="ECO:0000256" key="8">
    <source>
        <dbReference type="ARBA" id="ARBA00023054"/>
    </source>
</evidence>
<evidence type="ECO:0000256" key="2">
    <source>
        <dbReference type="ARBA" id="ARBA00011245"/>
    </source>
</evidence>
<keyword evidence="16" id="KW-1185">Reference proteome</keyword>
<reference evidence="16" key="1">
    <citation type="journal article" date="2023" name="Int. J. Syst. Evol. Microbiol.">
        <title>Mesoterricola silvestris gen. nov., sp. nov., Mesoterricola sediminis sp. nov., Geothrix oryzae sp. nov., Geothrix edaphica sp. nov., Geothrix rubra sp. nov., and Geothrix limicola sp. nov., six novel members of Acidobacteriota isolated from soils.</title>
        <authorList>
            <person name="Itoh H."/>
            <person name="Sugisawa Y."/>
            <person name="Mise K."/>
            <person name="Xu Z."/>
            <person name="Kuniyasu M."/>
            <person name="Ushijima N."/>
            <person name="Kawano K."/>
            <person name="Kobayashi E."/>
            <person name="Shiratori Y."/>
            <person name="Masuda Y."/>
            <person name="Senoo K."/>
        </authorList>
    </citation>
    <scope>NUCLEOTIDE SEQUENCE [LARGE SCALE GENOMIC DNA]</scope>
    <source>
        <strain evidence="16">W79</strain>
    </source>
</reference>
<dbReference type="HAMAP" id="MF_02004">
    <property type="entry name" value="Val_tRNA_synth_type1"/>
    <property type="match status" value="1"/>
</dbReference>
<dbReference type="InterPro" id="IPR009008">
    <property type="entry name" value="Val/Leu/Ile-tRNA-synth_edit"/>
</dbReference>
<name>A0AA48K7P9_9BACT</name>
<comment type="function">
    <text evidence="11">Catalyzes the attachment of valine to tRNA(Val). As ValRS can inadvertently accommodate and process structurally similar amino acids such as threonine, to avoid such errors, it has a 'posttransfer' editing activity that hydrolyzes mischarged Thr-tRNA(Val) in a tRNA-dependent manner.</text>
</comment>
<dbReference type="EC" id="6.1.1.9" evidence="11"/>
<feature type="binding site" evidence="11">
    <location>
        <position position="529"/>
    </location>
    <ligand>
        <name>ATP</name>
        <dbReference type="ChEBI" id="CHEBI:30616"/>
    </ligand>
</feature>
<keyword evidence="8 11" id="KW-0175">Coiled coil</keyword>
<dbReference type="GO" id="GO:0005829">
    <property type="term" value="C:cytosol"/>
    <property type="evidence" value="ECO:0007669"/>
    <property type="project" value="TreeGrafter"/>
</dbReference>
<evidence type="ECO:0000256" key="3">
    <source>
        <dbReference type="ARBA" id="ARBA00022490"/>
    </source>
</evidence>
<dbReference type="InterPro" id="IPR002303">
    <property type="entry name" value="Valyl-tRNA_ligase"/>
</dbReference>
<dbReference type="GO" id="GO:0005524">
    <property type="term" value="F:ATP binding"/>
    <property type="evidence" value="ECO:0007669"/>
    <property type="project" value="UniProtKB-UniRule"/>
</dbReference>
<evidence type="ECO:0000256" key="6">
    <source>
        <dbReference type="ARBA" id="ARBA00022840"/>
    </source>
</evidence>
<evidence type="ECO:0000256" key="9">
    <source>
        <dbReference type="ARBA" id="ARBA00023146"/>
    </source>
</evidence>
<evidence type="ECO:0000259" key="14">
    <source>
        <dbReference type="Pfam" id="PF10458"/>
    </source>
</evidence>
<keyword evidence="9 11" id="KW-0030">Aminoacyl-tRNA synthetase</keyword>
<proteinExistence type="inferred from homology"/>
<comment type="subcellular location">
    <subcellularLocation>
        <location evidence="1 11">Cytoplasm</location>
    </subcellularLocation>
</comment>
<evidence type="ECO:0000313" key="15">
    <source>
        <dbReference type="EMBL" id="BDU71376.1"/>
    </source>
</evidence>
<dbReference type="InterPro" id="IPR033705">
    <property type="entry name" value="Anticodon_Ia_Val"/>
</dbReference>
<evidence type="ECO:0000256" key="5">
    <source>
        <dbReference type="ARBA" id="ARBA00022741"/>
    </source>
</evidence>
<dbReference type="InterPro" id="IPR013155">
    <property type="entry name" value="M/V/L/I-tRNA-synth_anticd-bd"/>
</dbReference>
<dbReference type="Gene3D" id="3.40.50.620">
    <property type="entry name" value="HUPs"/>
    <property type="match status" value="3"/>
</dbReference>
<evidence type="ECO:0000313" key="16">
    <source>
        <dbReference type="Proteomes" id="UP001238179"/>
    </source>
</evidence>
<dbReference type="InterPro" id="IPR037118">
    <property type="entry name" value="Val-tRNA_synth_C_sf"/>
</dbReference>
<evidence type="ECO:0000256" key="4">
    <source>
        <dbReference type="ARBA" id="ARBA00022598"/>
    </source>
</evidence>